<proteinExistence type="predicted"/>
<dbReference type="SUPFAM" id="SSF102712">
    <property type="entry name" value="JAB1/MPN domain"/>
    <property type="match status" value="1"/>
</dbReference>
<dbReference type="InterPro" id="IPR037518">
    <property type="entry name" value="MPN"/>
</dbReference>
<evidence type="ECO:0000256" key="3">
    <source>
        <dbReference type="ARBA" id="ARBA00022801"/>
    </source>
</evidence>
<accession>A0A246J8C3</accession>
<gene>
    <name evidence="7" type="ORF">CDN99_15535</name>
</gene>
<comment type="caution">
    <text evidence="7">The sequence shown here is derived from an EMBL/GenBank/DDBJ whole genome shotgun (WGS) entry which is preliminary data.</text>
</comment>
<evidence type="ECO:0000259" key="6">
    <source>
        <dbReference type="PROSITE" id="PS50249"/>
    </source>
</evidence>
<sequence length="194" mass="21000">MNLTLLDRAQLEAMVLEPSIVETEPLRCSESLATDILPPAADGRSVRLRHVLAAAHELLVRVASQAIQGRCLLGSPNLVKDFLKVHFAGAERETFVVLFLDAHLRVIAVEEMFTGTLTQTSVYPREVLKRALAHNAAHVICAHSHPSGDAQPSRADEHLTQSLKSALACIDVRLMDHLVVAGSACVSFAETGLL</sequence>
<keyword evidence="2" id="KW-0479">Metal-binding</keyword>
<feature type="domain" description="MPN" evidence="6">
    <location>
        <begin position="72"/>
        <end position="194"/>
    </location>
</feature>
<keyword evidence="8" id="KW-1185">Reference proteome</keyword>
<evidence type="ECO:0000256" key="2">
    <source>
        <dbReference type="ARBA" id="ARBA00022723"/>
    </source>
</evidence>
<dbReference type="Gene3D" id="3.40.140.10">
    <property type="entry name" value="Cytidine Deaminase, domain 2"/>
    <property type="match status" value="1"/>
</dbReference>
<dbReference type="CDD" id="cd08071">
    <property type="entry name" value="MPN_DUF2466"/>
    <property type="match status" value="1"/>
</dbReference>
<keyword evidence="5" id="KW-0482">Metalloprotease</keyword>
<keyword evidence="3" id="KW-0378">Hydrolase</keyword>
<dbReference type="Pfam" id="PF04002">
    <property type="entry name" value="RadC"/>
    <property type="match status" value="1"/>
</dbReference>
<dbReference type="PROSITE" id="PS50249">
    <property type="entry name" value="MPN"/>
    <property type="match status" value="1"/>
</dbReference>
<dbReference type="InterPro" id="IPR025657">
    <property type="entry name" value="RadC_JAB"/>
</dbReference>
<dbReference type="NCBIfam" id="TIGR00608">
    <property type="entry name" value="radc"/>
    <property type="match status" value="1"/>
</dbReference>
<evidence type="ECO:0000256" key="1">
    <source>
        <dbReference type="ARBA" id="ARBA00022670"/>
    </source>
</evidence>
<reference evidence="7 8" key="1">
    <citation type="journal article" date="2008" name="Int. J. Syst. Evol. Microbiol.">
        <title>Description of Roseateles aquatilis sp. nov. and Roseateles terrae sp. nov., in the class Betaproteobacteria, and emended description of the genus Roseateles.</title>
        <authorList>
            <person name="Gomila M."/>
            <person name="Bowien B."/>
            <person name="Falsen E."/>
            <person name="Moore E.R."/>
            <person name="Lalucat J."/>
        </authorList>
    </citation>
    <scope>NUCLEOTIDE SEQUENCE [LARGE SCALE GENOMIC DNA]</scope>
    <source>
        <strain evidence="7 8">CCUG 48205</strain>
    </source>
</reference>
<evidence type="ECO:0000313" key="8">
    <source>
        <dbReference type="Proteomes" id="UP000197468"/>
    </source>
</evidence>
<dbReference type="PANTHER" id="PTHR30471:SF3">
    <property type="entry name" value="UPF0758 PROTEIN YEES-RELATED"/>
    <property type="match status" value="1"/>
</dbReference>
<organism evidence="7 8">
    <name type="scientific">Roseateles aquatilis</name>
    <dbReference type="NCBI Taxonomy" id="431061"/>
    <lineage>
        <taxon>Bacteria</taxon>
        <taxon>Pseudomonadati</taxon>
        <taxon>Pseudomonadota</taxon>
        <taxon>Betaproteobacteria</taxon>
        <taxon>Burkholderiales</taxon>
        <taxon>Sphaerotilaceae</taxon>
        <taxon>Roseateles</taxon>
    </lineage>
</organism>
<dbReference type="RefSeq" id="WP_088385770.1">
    <property type="nucleotide sequence ID" value="NZ_NIOF01000006.1"/>
</dbReference>
<dbReference type="InterPro" id="IPR001405">
    <property type="entry name" value="UPF0758"/>
</dbReference>
<name>A0A246J8C3_9BURK</name>
<dbReference type="GO" id="GO:0008237">
    <property type="term" value="F:metallopeptidase activity"/>
    <property type="evidence" value="ECO:0007669"/>
    <property type="project" value="UniProtKB-KW"/>
</dbReference>
<dbReference type="GO" id="GO:0006508">
    <property type="term" value="P:proteolysis"/>
    <property type="evidence" value="ECO:0007669"/>
    <property type="project" value="UniProtKB-KW"/>
</dbReference>
<evidence type="ECO:0000256" key="5">
    <source>
        <dbReference type="ARBA" id="ARBA00023049"/>
    </source>
</evidence>
<keyword evidence="4" id="KW-0862">Zinc</keyword>
<dbReference type="GO" id="GO:0046872">
    <property type="term" value="F:metal ion binding"/>
    <property type="evidence" value="ECO:0007669"/>
    <property type="project" value="UniProtKB-KW"/>
</dbReference>
<dbReference type="Proteomes" id="UP000197468">
    <property type="component" value="Unassembled WGS sequence"/>
</dbReference>
<dbReference type="EMBL" id="NIOF01000006">
    <property type="protein sequence ID" value="OWQ88884.1"/>
    <property type="molecule type" value="Genomic_DNA"/>
</dbReference>
<keyword evidence="1" id="KW-0645">Protease</keyword>
<protein>
    <recommendedName>
        <fullName evidence="6">MPN domain-containing protein</fullName>
    </recommendedName>
</protein>
<dbReference type="OrthoDB" id="9804482at2"/>
<dbReference type="AlphaFoldDB" id="A0A246J8C3"/>
<evidence type="ECO:0000256" key="4">
    <source>
        <dbReference type="ARBA" id="ARBA00022833"/>
    </source>
</evidence>
<dbReference type="PANTHER" id="PTHR30471">
    <property type="entry name" value="DNA REPAIR PROTEIN RADC"/>
    <property type="match status" value="1"/>
</dbReference>
<evidence type="ECO:0000313" key="7">
    <source>
        <dbReference type="EMBL" id="OWQ88884.1"/>
    </source>
</evidence>